<dbReference type="Proteomes" id="UP000540506">
    <property type="component" value="Unassembled WGS sequence"/>
</dbReference>
<comment type="caution">
    <text evidence="7">The sequence shown here is derived from an EMBL/GenBank/DDBJ whole genome shotgun (WGS) entry which is preliminary data.</text>
</comment>
<comment type="subcellular location">
    <subcellularLocation>
        <location evidence="1">Cell membrane</location>
        <topology evidence="1">Multi-pass membrane protein</topology>
    </subcellularLocation>
</comment>
<evidence type="ECO:0000256" key="3">
    <source>
        <dbReference type="ARBA" id="ARBA00022989"/>
    </source>
</evidence>
<dbReference type="SUPFAM" id="SSF103473">
    <property type="entry name" value="MFS general substrate transporter"/>
    <property type="match status" value="1"/>
</dbReference>
<keyword evidence="4 5" id="KW-0472">Membrane</keyword>
<dbReference type="InterPro" id="IPR036259">
    <property type="entry name" value="MFS_trans_sf"/>
</dbReference>
<feature type="transmembrane region" description="Helical" evidence="5">
    <location>
        <begin position="333"/>
        <end position="350"/>
    </location>
</feature>
<evidence type="ECO:0000256" key="1">
    <source>
        <dbReference type="ARBA" id="ARBA00004651"/>
    </source>
</evidence>
<dbReference type="InterPro" id="IPR020846">
    <property type="entry name" value="MFS_dom"/>
</dbReference>
<feature type="transmembrane region" description="Helical" evidence="5">
    <location>
        <begin position="187"/>
        <end position="206"/>
    </location>
</feature>
<feature type="transmembrane region" description="Helical" evidence="5">
    <location>
        <begin position="277"/>
        <end position="297"/>
    </location>
</feature>
<feature type="transmembrane region" description="Helical" evidence="5">
    <location>
        <begin position="244"/>
        <end position="265"/>
    </location>
</feature>
<protein>
    <submittedName>
        <fullName evidence="7">MFS family permease</fullName>
    </submittedName>
</protein>
<dbReference type="PROSITE" id="PS50850">
    <property type="entry name" value="MFS"/>
    <property type="match status" value="1"/>
</dbReference>
<evidence type="ECO:0000313" key="8">
    <source>
        <dbReference type="Proteomes" id="UP000540506"/>
    </source>
</evidence>
<evidence type="ECO:0000259" key="6">
    <source>
        <dbReference type="PROSITE" id="PS50850"/>
    </source>
</evidence>
<evidence type="ECO:0000313" key="7">
    <source>
        <dbReference type="EMBL" id="MBB4927086.1"/>
    </source>
</evidence>
<dbReference type="GO" id="GO:0022857">
    <property type="term" value="F:transmembrane transporter activity"/>
    <property type="evidence" value="ECO:0007669"/>
    <property type="project" value="InterPro"/>
</dbReference>
<accession>A0A7W7R940</accession>
<proteinExistence type="predicted"/>
<feature type="transmembrane region" description="Helical" evidence="5">
    <location>
        <begin position="158"/>
        <end position="181"/>
    </location>
</feature>
<gene>
    <name evidence="7" type="ORF">FHR34_006079</name>
</gene>
<dbReference type="InterPro" id="IPR011701">
    <property type="entry name" value="MFS"/>
</dbReference>
<dbReference type="PANTHER" id="PTHR23528:SF1">
    <property type="entry name" value="MAJOR FACILITATOR SUPERFAMILY (MFS) PROFILE DOMAIN-CONTAINING PROTEIN"/>
    <property type="match status" value="1"/>
</dbReference>
<evidence type="ECO:0000256" key="4">
    <source>
        <dbReference type="ARBA" id="ARBA00023136"/>
    </source>
</evidence>
<feature type="transmembrane region" description="Helical" evidence="5">
    <location>
        <begin position="101"/>
        <end position="119"/>
    </location>
</feature>
<feature type="transmembrane region" description="Helical" evidence="5">
    <location>
        <begin position="309"/>
        <end position="327"/>
    </location>
</feature>
<feature type="transmembrane region" description="Helical" evidence="5">
    <location>
        <begin position="66"/>
        <end position="89"/>
    </location>
</feature>
<name>A0A7W7R940_KITKI</name>
<keyword evidence="2 5" id="KW-0812">Transmembrane</keyword>
<dbReference type="AlphaFoldDB" id="A0A7W7R940"/>
<dbReference type="EMBL" id="JACHJV010000001">
    <property type="protein sequence ID" value="MBB4927086.1"/>
    <property type="molecule type" value="Genomic_DNA"/>
</dbReference>
<feature type="transmembrane region" description="Helical" evidence="5">
    <location>
        <begin position="371"/>
        <end position="392"/>
    </location>
</feature>
<dbReference type="Gene3D" id="1.20.1250.20">
    <property type="entry name" value="MFS general substrate transporter like domains"/>
    <property type="match status" value="2"/>
</dbReference>
<dbReference type="PANTHER" id="PTHR23528">
    <property type="match status" value="1"/>
</dbReference>
<sequence length="422" mass="43156">MSAAGDPRGVADGGGALAEPQARVPWRWTASLSVANLGVFLGFFTPIQILLPMQLEQLDAAHKAALLSWVTGTGALVAMLVNPLAGAVSDRTTSRFGRRRPWILAGALLGAGGLVLTAGQHGLPGIIAGWAVAQAGLNIMLAGVTAPVADQVPLSQRALVSGWTGISQSLGLVVGAVLVTALADSVVAGYALTAVVTVALALPFVLGSPDPVLAPQARAPFDLRALVAGYWVSPRRYPDFGWAWLTRFLINLGNAIGTLYLLYYLTDAVHYPSPDSGVLILTALYTLAALLTAIPAGAISDRTGRRRSLVVASCVVMAAAALLLALVHSWPATVVAAAVLGAGYGIYLAVDQALVTQVLPAAADRAKDLGVINIANSGPQVLAPALAAPVVAHLGGYGGLYALTAVVTLLAAVLVHRIRGVA</sequence>
<evidence type="ECO:0000256" key="2">
    <source>
        <dbReference type="ARBA" id="ARBA00022692"/>
    </source>
</evidence>
<organism evidence="7 8">
    <name type="scientific">Kitasatospora kifunensis</name>
    <name type="common">Streptomyces kifunensis</name>
    <dbReference type="NCBI Taxonomy" id="58351"/>
    <lineage>
        <taxon>Bacteria</taxon>
        <taxon>Bacillati</taxon>
        <taxon>Actinomycetota</taxon>
        <taxon>Actinomycetes</taxon>
        <taxon>Kitasatosporales</taxon>
        <taxon>Streptomycetaceae</taxon>
        <taxon>Kitasatospora</taxon>
    </lineage>
</organism>
<reference evidence="7 8" key="1">
    <citation type="submission" date="2020-08" db="EMBL/GenBank/DDBJ databases">
        <title>Sequencing the genomes of 1000 actinobacteria strains.</title>
        <authorList>
            <person name="Klenk H.-P."/>
        </authorList>
    </citation>
    <scope>NUCLEOTIDE SEQUENCE [LARGE SCALE GENOMIC DNA]</scope>
    <source>
        <strain evidence="7 8">DSM 41654</strain>
    </source>
</reference>
<dbReference type="CDD" id="cd06174">
    <property type="entry name" value="MFS"/>
    <property type="match status" value="1"/>
</dbReference>
<feature type="transmembrane region" description="Helical" evidence="5">
    <location>
        <begin position="30"/>
        <end position="51"/>
    </location>
</feature>
<evidence type="ECO:0000256" key="5">
    <source>
        <dbReference type="SAM" id="Phobius"/>
    </source>
</evidence>
<keyword evidence="8" id="KW-1185">Reference proteome</keyword>
<feature type="transmembrane region" description="Helical" evidence="5">
    <location>
        <begin position="125"/>
        <end position="146"/>
    </location>
</feature>
<dbReference type="RefSeq" id="WP_184941025.1">
    <property type="nucleotide sequence ID" value="NZ_JACHJV010000001.1"/>
</dbReference>
<dbReference type="Pfam" id="PF07690">
    <property type="entry name" value="MFS_1"/>
    <property type="match status" value="1"/>
</dbReference>
<feature type="transmembrane region" description="Helical" evidence="5">
    <location>
        <begin position="398"/>
        <end position="416"/>
    </location>
</feature>
<dbReference type="GO" id="GO:0005886">
    <property type="term" value="C:plasma membrane"/>
    <property type="evidence" value="ECO:0007669"/>
    <property type="project" value="UniProtKB-SubCell"/>
</dbReference>
<feature type="domain" description="Major facilitator superfamily (MFS) profile" evidence="6">
    <location>
        <begin position="239"/>
        <end position="422"/>
    </location>
</feature>
<keyword evidence="3 5" id="KW-1133">Transmembrane helix</keyword>